<keyword evidence="2" id="KW-1185">Reference proteome</keyword>
<evidence type="ECO:0000313" key="1">
    <source>
        <dbReference type="EMBL" id="QUC16390.1"/>
    </source>
</evidence>
<name>A0A8E5HJ47_USTVR</name>
<organism evidence="1 2">
    <name type="scientific">Ustilaginoidea virens</name>
    <name type="common">Rice false smut fungus</name>
    <name type="synonym">Villosiclava virens</name>
    <dbReference type="NCBI Taxonomy" id="1159556"/>
    <lineage>
        <taxon>Eukaryota</taxon>
        <taxon>Fungi</taxon>
        <taxon>Dikarya</taxon>
        <taxon>Ascomycota</taxon>
        <taxon>Pezizomycotina</taxon>
        <taxon>Sordariomycetes</taxon>
        <taxon>Hypocreomycetidae</taxon>
        <taxon>Hypocreales</taxon>
        <taxon>Clavicipitaceae</taxon>
        <taxon>Ustilaginoidea</taxon>
    </lineage>
</organism>
<evidence type="ECO:0000313" key="2">
    <source>
        <dbReference type="Proteomes" id="UP000027002"/>
    </source>
</evidence>
<proteinExistence type="predicted"/>
<dbReference type="GeneID" id="66061409"/>
<accession>A0A8E5HJ47</accession>
<protein>
    <submittedName>
        <fullName evidence="1">Uncharacterized protein</fullName>
    </submittedName>
</protein>
<gene>
    <name evidence="1" type="ORF">UV8b_00631</name>
</gene>
<sequence length="106" mass="11375">MQRVPQTRAMTGNTAKCLIHRDTFATTGPAGCHMAAVRPLFAPRVSLSLDLFAPAAVQGAKMRLVDVCIPHQTNSPTQSCCFALPARAIDLALFTPVSPEPPEFMP</sequence>
<dbReference type="RefSeq" id="XP_042994063.1">
    <property type="nucleotide sequence ID" value="XM_043138129.1"/>
</dbReference>
<dbReference type="KEGG" id="uvi:66061409"/>
<dbReference type="AlphaFoldDB" id="A0A8E5HJ47"/>
<dbReference type="EMBL" id="CP072753">
    <property type="protein sequence ID" value="QUC16390.1"/>
    <property type="molecule type" value="Genomic_DNA"/>
</dbReference>
<dbReference type="Proteomes" id="UP000027002">
    <property type="component" value="Chromosome 1"/>
</dbReference>
<reference evidence="1" key="1">
    <citation type="submission" date="2020-03" db="EMBL/GenBank/DDBJ databases">
        <title>A mixture of massive structural variations and highly conserved coding sequences in Ustilaginoidea virens genome.</title>
        <authorList>
            <person name="Zhang K."/>
            <person name="Zhao Z."/>
            <person name="Zhang Z."/>
            <person name="Li Y."/>
            <person name="Hsiang T."/>
            <person name="Sun W."/>
        </authorList>
    </citation>
    <scope>NUCLEOTIDE SEQUENCE</scope>
    <source>
        <strain evidence="1">UV-8b</strain>
    </source>
</reference>